<evidence type="ECO:0000256" key="1">
    <source>
        <dbReference type="HAMAP-Rule" id="MF_00122"/>
    </source>
</evidence>
<comment type="function">
    <text evidence="1">Allows the formation of correctly charged Asn-tRNA(Asn) or Gln-tRNA(Gln) through the transamidation of misacylated Asp-tRNA(Asn) or Glu-tRNA(Gln) in organisms which lack either or both of asparaginyl-tRNA or glutaminyl-tRNA synthetases. The reaction takes place in the presence of glutamine and ATP through an activated phospho-Asp-tRNA(Asn) or phospho-Glu-tRNA(Gln).</text>
</comment>
<dbReference type="EMBL" id="CADCWJ010000773">
    <property type="protein sequence ID" value="CAA9582412.1"/>
    <property type="molecule type" value="Genomic_DNA"/>
</dbReference>
<dbReference type="InterPro" id="IPR036113">
    <property type="entry name" value="Asp/Glu-ADT_sf_sub_c"/>
</dbReference>
<keyword evidence="1" id="KW-0648">Protein biosynthesis</keyword>
<comment type="similarity">
    <text evidence="1">Belongs to the GatC family.</text>
</comment>
<dbReference type="NCBIfam" id="TIGR00135">
    <property type="entry name" value="gatC"/>
    <property type="match status" value="1"/>
</dbReference>
<dbReference type="Gene3D" id="1.10.20.60">
    <property type="entry name" value="Glu-tRNAGln amidotransferase C subunit, N-terminal domain"/>
    <property type="match status" value="1"/>
</dbReference>
<reference evidence="2" key="1">
    <citation type="submission" date="2020-02" db="EMBL/GenBank/DDBJ databases">
        <authorList>
            <person name="Meier V. D."/>
        </authorList>
    </citation>
    <scope>NUCLEOTIDE SEQUENCE</scope>
    <source>
        <strain evidence="2">AVDCRST_MAG87</strain>
    </source>
</reference>
<dbReference type="GO" id="GO:0005524">
    <property type="term" value="F:ATP binding"/>
    <property type="evidence" value="ECO:0007669"/>
    <property type="project" value="UniProtKB-KW"/>
</dbReference>
<dbReference type="AlphaFoldDB" id="A0A6J4VL14"/>
<dbReference type="Pfam" id="PF02686">
    <property type="entry name" value="GatC"/>
    <property type="match status" value="1"/>
</dbReference>
<proteinExistence type="inferred from homology"/>
<keyword evidence="1 2" id="KW-0436">Ligase</keyword>
<comment type="subunit">
    <text evidence="1">Heterotrimer of A, B and C subunits.</text>
</comment>
<dbReference type="SUPFAM" id="SSF141000">
    <property type="entry name" value="Glu-tRNAGln amidotransferase C subunit"/>
    <property type="match status" value="1"/>
</dbReference>
<dbReference type="InterPro" id="IPR003837">
    <property type="entry name" value="GatC"/>
</dbReference>
<sequence>MNLTREDVEHVAVLARLGLSEEEKQTLRGQLSSILDHIAVLERLDTDAISPTAQVNVLENVLRDDEVRPSLTQAQVLANAPRHRDGFLEVRAAIEAPVEGGDE</sequence>
<keyword evidence="1" id="KW-0067">ATP-binding</keyword>
<gene>
    <name evidence="1" type="primary">gatC</name>
    <name evidence="2" type="ORF">AVDCRST_MAG87-3527</name>
</gene>
<dbReference type="GO" id="GO:0016740">
    <property type="term" value="F:transferase activity"/>
    <property type="evidence" value="ECO:0007669"/>
    <property type="project" value="UniProtKB-KW"/>
</dbReference>
<accession>A0A6J4VL14</accession>
<dbReference type="GO" id="GO:0050567">
    <property type="term" value="F:glutaminyl-tRNA synthase (glutamine-hydrolyzing) activity"/>
    <property type="evidence" value="ECO:0007669"/>
    <property type="project" value="UniProtKB-UniRule"/>
</dbReference>
<comment type="catalytic activity">
    <reaction evidence="1">
        <text>L-aspartyl-tRNA(Asn) + L-glutamine + ATP + H2O = L-asparaginyl-tRNA(Asn) + L-glutamate + ADP + phosphate + 2 H(+)</text>
        <dbReference type="Rhea" id="RHEA:14513"/>
        <dbReference type="Rhea" id="RHEA-COMP:9674"/>
        <dbReference type="Rhea" id="RHEA-COMP:9677"/>
        <dbReference type="ChEBI" id="CHEBI:15377"/>
        <dbReference type="ChEBI" id="CHEBI:15378"/>
        <dbReference type="ChEBI" id="CHEBI:29985"/>
        <dbReference type="ChEBI" id="CHEBI:30616"/>
        <dbReference type="ChEBI" id="CHEBI:43474"/>
        <dbReference type="ChEBI" id="CHEBI:58359"/>
        <dbReference type="ChEBI" id="CHEBI:78515"/>
        <dbReference type="ChEBI" id="CHEBI:78516"/>
        <dbReference type="ChEBI" id="CHEBI:456216"/>
    </reaction>
</comment>
<dbReference type="PANTHER" id="PTHR15004:SF0">
    <property type="entry name" value="GLUTAMYL-TRNA(GLN) AMIDOTRANSFERASE SUBUNIT C, MITOCHONDRIAL"/>
    <property type="match status" value="1"/>
</dbReference>
<evidence type="ECO:0000313" key="2">
    <source>
        <dbReference type="EMBL" id="CAA9582412.1"/>
    </source>
</evidence>
<dbReference type="EC" id="6.3.5.-" evidence="1"/>
<dbReference type="PANTHER" id="PTHR15004">
    <property type="entry name" value="GLUTAMYL-TRNA(GLN) AMIDOTRANSFERASE SUBUNIT C, MITOCHONDRIAL"/>
    <property type="match status" value="1"/>
</dbReference>
<dbReference type="GO" id="GO:0006412">
    <property type="term" value="P:translation"/>
    <property type="evidence" value="ECO:0007669"/>
    <property type="project" value="UniProtKB-UniRule"/>
</dbReference>
<keyword evidence="2" id="KW-0808">Transferase</keyword>
<keyword evidence="1" id="KW-0547">Nucleotide-binding</keyword>
<protein>
    <recommendedName>
        <fullName evidence="1">Aspartyl/glutamyl-tRNA(Asn/Gln) amidotransferase subunit C</fullName>
        <shortName evidence="1">Asp/Glu-ADT subunit C</shortName>
        <ecNumber evidence="1">6.3.5.-</ecNumber>
    </recommendedName>
</protein>
<dbReference type="GO" id="GO:0070681">
    <property type="term" value="P:glutaminyl-tRNAGln biosynthesis via transamidation"/>
    <property type="evidence" value="ECO:0007669"/>
    <property type="project" value="TreeGrafter"/>
</dbReference>
<dbReference type="GO" id="GO:0006450">
    <property type="term" value="P:regulation of translational fidelity"/>
    <property type="evidence" value="ECO:0007669"/>
    <property type="project" value="InterPro"/>
</dbReference>
<comment type="catalytic activity">
    <reaction evidence="1">
        <text>L-glutamyl-tRNA(Gln) + L-glutamine + ATP + H2O = L-glutaminyl-tRNA(Gln) + L-glutamate + ADP + phosphate + H(+)</text>
        <dbReference type="Rhea" id="RHEA:17521"/>
        <dbReference type="Rhea" id="RHEA-COMP:9681"/>
        <dbReference type="Rhea" id="RHEA-COMP:9684"/>
        <dbReference type="ChEBI" id="CHEBI:15377"/>
        <dbReference type="ChEBI" id="CHEBI:15378"/>
        <dbReference type="ChEBI" id="CHEBI:29985"/>
        <dbReference type="ChEBI" id="CHEBI:30616"/>
        <dbReference type="ChEBI" id="CHEBI:43474"/>
        <dbReference type="ChEBI" id="CHEBI:58359"/>
        <dbReference type="ChEBI" id="CHEBI:78520"/>
        <dbReference type="ChEBI" id="CHEBI:78521"/>
        <dbReference type="ChEBI" id="CHEBI:456216"/>
    </reaction>
</comment>
<organism evidence="2">
    <name type="scientific">uncultured Thermomicrobiales bacterium</name>
    <dbReference type="NCBI Taxonomy" id="1645740"/>
    <lineage>
        <taxon>Bacteria</taxon>
        <taxon>Pseudomonadati</taxon>
        <taxon>Thermomicrobiota</taxon>
        <taxon>Thermomicrobia</taxon>
        <taxon>Thermomicrobiales</taxon>
        <taxon>environmental samples</taxon>
    </lineage>
</organism>
<name>A0A6J4VL14_9BACT</name>
<dbReference type="HAMAP" id="MF_00122">
    <property type="entry name" value="GatC"/>
    <property type="match status" value="1"/>
</dbReference>